<reference evidence="12 13" key="1">
    <citation type="journal article" date="2012" name="Genome Biol.">
        <title>The genome of the polar eukaryotic microalga coccomyxa subellipsoidea reveals traits of cold adaptation.</title>
        <authorList>
            <person name="Blanc G."/>
            <person name="Agarkova I."/>
            <person name="Grimwood J."/>
            <person name="Kuo A."/>
            <person name="Brueggeman A."/>
            <person name="Dunigan D."/>
            <person name="Gurnon J."/>
            <person name="Ladunga I."/>
            <person name="Lindquist E."/>
            <person name="Lucas S."/>
            <person name="Pangilinan J."/>
            <person name="Proschold T."/>
            <person name="Salamov A."/>
            <person name="Schmutz J."/>
            <person name="Weeks D."/>
            <person name="Yamada T."/>
            <person name="Claverie J.M."/>
            <person name="Grigoriev I."/>
            <person name="Van Etten J."/>
            <person name="Lomsadze A."/>
            <person name="Borodovsky M."/>
        </authorList>
    </citation>
    <scope>NUCLEOTIDE SEQUENCE [LARGE SCALE GENOMIC DNA]</scope>
    <source>
        <strain evidence="12 13">C-169</strain>
    </source>
</reference>
<feature type="compositionally biased region" description="Basic and acidic residues" evidence="10">
    <location>
        <begin position="90"/>
        <end position="105"/>
    </location>
</feature>
<evidence type="ECO:0000256" key="4">
    <source>
        <dbReference type="ARBA" id="ARBA00022679"/>
    </source>
</evidence>
<evidence type="ECO:0000313" key="12">
    <source>
        <dbReference type="EMBL" id="EIE19493.1"/>
    </source>
</evidence>
<sequence>MPRWGDEERTASCPGCLTILVKLLQFCGLRDNAGYSATGSRSEDAEIVQAGAAEGTSPTPLLASRSPDQRGALLPKGRPREGDSQSTSHALREGARTDGSKEGLHGLHSNLQDAKKGIKGSRAASAASLVSEDEDICSTCLEGYTTENPKIWTSCQHHFHLACIYEWLERSETCPICATKLSFEELL</sequence>
<evidence type="ECO:0000256" key="7">
    <source>
        <dbReference type="ARBA" id="ARBA00022786"/>
    </source>
</evidence>
<evidence type="ECO:0000256" key="2">
    <source>
        <dbReference type="ARBA" id="ARBA00004906"/>
    </source>
</evidence>
<dbReference type="EC" id="2.3.2.27" evidence="3"/>
<evidence type="ECO:0000256" key="10">
    <source>
        <dbReference type="SAM" id="MobiDB-lite"/>
    </source>
</evidence>
<dbReference type="RefSeq" id="XP_005644037.1">
    <property type="nucleotide sequence ID" value="XM_005643980.1"/>
</dbReference>
<dbReference type="STRING" id="574566.I0YM74"/>
<dbReference type="OrthoDB" id="8062037at2759"/>
<dbReference type="CDD" id="cd23116">
    <property type="entry name" value="RING-H2_AIRP1-like"/>
    <property type="match status" value="1"/>
</dbReference>
<dbReference type="InterPro" id="IPR013083">
    <property type="entry name" value="Znf_RING/FYVE/PHD"/>
</dbReference>
<evidence type="ECO:0000313" key="13">
    <source>
        <dbReference type="Proteomes" id="UP000007264"/>
    </source>
</evidence>
<dbReference type="GeneID" id="17037461"/>
<gene>
    <name evidence="12" type="ORF">COCSUDRAFT_25926</name>
</gene>
<evidence type="ECO:0000256" key="3">
    <source>
        <dbReference type="ARBA" id="ARBA00012483"/>
    </source>
</evidence>
<evidence type="ECO:0000256" key="8">
    <source>
        <dbReference type="ARBA" id="ARBA00022833"/>
    </source>
</evidence>
<dbReference type="SUPFAM" id="SSF57850">
    <property type="entry name" value="RING/U-box"/>
    <property type="match status" value="1"/>
</dbReference>
<organism evidence="12 13">
    <name type="scientific">Coccomyxa subellipsoidea (strain C-169)</name>
    <name type="common">Green microalga</name>
    <dbReference type="NCBI Taxonomy" id="574566"/>
    <lineage>
        <taxon>Eukaryota</taxon>
        <taxon>Viridiplantae</taxon>
        <taxon>Chlorophyta</taxon>
        <taxon>core chlorophytes</taxon>
        <taxon>Trebouxiophyceae</taxon>
        <taxon>Trebouxiophyceae incertae sedis</taxon>
        <taxon>Coccomyxaceae</taxon>
        <taxon>Coccomyxa</taxon>
        <taxon>Coccomyxa subellipsoidea</taxon>
    </lineage>
</organism>
<dbReference type="SMART" id="SM00184">
    <property type="entry name" value="RING"/>
    <property type="match status" value="1"/>
</dbReference>
<protein>
    <recommendedName>
        <fullName evidence="3">RING-type E3 ubiquitin transferase</fullName>
        <ecNumber evidence="3">2.3.2.27</ecNumber>
    </recommendedName>
</protein>
<feature type="region of interest" description="Disordered" evidence="10">
    <location>
        <begin position="53"/>
        <end position="107"/>
    </location>
</feature>
<evidence type="ECO:0000256" key="9">
    <source>
        <dbReference type="PROSITE-ProRule" id="PRU00175"/>
    </source>
</evidence>
<dbReference type="PROSITE" id="PS50089">
    <property type="entry name" value="ZF_RING_2"/>
    <property type="match status" value="1"/>
</dbReference>
<dbReference type="GO" id="GO:0061630">
    <property type="term" value="F:ubiquitin protein ligase activity"/>
    <property type="evidence" value="ECO:0007669"/>
    <property type="project" value="UniProtKB-EC"/>
</dbReference>
<accession>I0YM74</accession>
<dbReference type="eggNOG" id="KOG0800">
    <property type="taxonomic scope" value="Eukaryota"/>
</dbReference>
<comment type="pathway">
    <text evidence="2">Protein modification; protein ubiquitination.</text>
</comment>
<dbReference type="Pfam" id="PF12678">
    <property type="entry name" value="zf-rbx1"/>
    <property type="match status" value="1"/>
</dbReference>
<dbReference type="Proteomes" id="UP000007264">
    <property type="component" value="Unassembled WGS sequence"/>
</dbReference>
<dbReference type="PANTHER" id="PTHR46463:SF10">
    <property type="entry name" value="OS01G0926200 PROTEIN"/>
    <property type="match status" value="1"/>
</dbReference>
<proteinExistence type="predicted"/>
<evidence type="ECO:0000256" key="6">
    <source>
        <dbReference type="ARBA" id="ARBA00022771"/>
    </source>
</evidence>
<evidence type="ECO:0000259" key="11">
    <source>
        <dbReference type="PROSITE" id="PS50089"/>
    </source>
</evidence>
<evidence type="ECO:0000256" key="1">
    <source>
        <dbReference type="ARBA" id="ARBA00000900"/>
    </source>
</evidence>
<keyword evidence="5" id="KW-0479">Metal-binding</keyword>
<keyword evidence="6 9" id="KW-0863">Zinc-finger</keyword>
<dbReference type="InterPro" id="IPR024766">
    <property type="entry name" value="Znf_RING_H2"/>
</dbReference>
<keyword evidence="8" id="KW-0862">Zinc</keyword>
<keyword evidence="7" id="KW-0833">Ubl conjugation pathway</keyword>
<dbReference type="GO" id="GO:0008270">
    <property type="term" value="F:zinc ion binding"/>
    <property type="evidence" value="ECO:0007669"/>
    <property type="project" value="UniProtKB-KW"/>
</dbReference>
<comment type="catalytic activity">
    <reaction evidence="1">
        <text>S-ubiquitinyl-[E2 ubiquitin-conjugating enzyme]-L-cysteine + [acceptor protein]-L-lysine = [E2 ubiquitin-conjugating enzyme]-L-cysteine + N(6)-ubiquitinyl-[acceptor protein]-L-lysine.</text>
        <dbReference type="EC" id="2.3.2.27"/>
    </reaction>
</comment>
<feature type="domain" description="RING-type" evidence="11">
    <location>
        <begin position="137"/>
        <end position="177"/>
    </location>
</feature>
<dbReference type="Gene3D" id="3.30.40.10">
    <property type="entry name" value="Zinc/RING finger domain, C3HC4 (zinc finger)"/>
    <property type="match status" value="1"/>
</dbReference>
<name>I0YM74_COCSC</name>
<keyword evidence="4" id="KW-0808">Transferase</keyword>
<dbReference type="InterPro" id="IPR001841">
    <property type="entry name" value="Znf_RING"/>
</dbReference>
<dbReference type="EMBL" id="AGSI01000019">
    <property type="protein sequence ID" value="EIE19493.1"/>
    <property type="molecule type" value="Genomic_DNA"/>
</dbReference>
<evidence type="ECO:0000256" key="5">
    <source>
        <dbReference type="ARBA" id="ARBA00022723"/>
    </source>
</evidence>
<comment type="caution">
    <text evidence="12">The sequence shown here is derived from an EMBL/GenBank/DDBJ whole genome shotgun (WGS) entry which is preliminary data.</text>
</comment>
<keyword evidence="13" id="KW-1185">Reference proteome</keyword>
<dbReference type="PANTHER" id="PTHR46463">
    <property type="entry name" value="ZINC FINGER, RING/FYVE/PHD-TYPE"/>
    <property type="match status" value="1"/>
</dbReference>
<dbReference type="AlphaFoldDB" id="I0YM74"/>
<dbReference type="KEGG" id="csl:COCSUDRAFT_25926"/>